<dbReference type="InterPro" id="IPR013517">
    <property type="entry name" value="FG-GAP"/>
</dbReference>
<keyword evidence="1" id="KW-0732">Signal</keyword>
<reference evidence="4" key="1">
    <citation type="submission" date="2015-05" db="EMBL/GenBank/DDBJ databases">
        <title>Permanent draft genome of Rhodopirellula islandicus K833.</title>
        <authorList>
            <person name="Kizina J."/>
            <person name="Richter M."/>
            <person name="Glockner F.O."/>
            <person name="Harder J."/>
        </authorList>
    </citation>
    <scope>NUCLEOTIDE SEQUENCE [LARGE SCALE GENOMIC DNA]</scope>
    <source>
        <strain evidence="4">K833</strain>
    </source>
</reference>
<evidence type="ECO:0000256" key="1">
    <source>
        <dbReference type="ARBA" id="ARBA00022729"/>
    </source>
</evidence>
<feature type="compositionally biased region" description="Basic and acidic residues" evidence="2">
    <location>
        <begin position="1322"/>
        <end position="1333"/>
    </location>
</feature>
<keyword evidence="5" id="KW-1185">Reference proteome</keyword>
<keyword evidence="3" id="KW-0472">Membrane</keyword>
<dbReference type="PANTHER" id="PTHR45460">
    <property type="entry name" value="SIMILAR TO CYSTEINE PROTEINASE"/>
    <property type="match status" value="1"/>
</dbReference>
<dbReference type="RefSeq" id="WP_047813010.1">
    <property type="nucleotide sequence ID" value="NZ_LECT01000007.1"/>
</dbReference>
<feature type="compositionally biased region" description="Polar residues" evidence="2">
    <location>
        <begin position="1296"/>
        <end position="1306"/>
    </location>
</feature>
<sequence length="1333" mass="145898">MTSSQSPANQQSQANKQPTSSVWGIALVALGVLAGAGYWFSRGPADVADDDTLTEVDEDANQLASQNLDLNRVALASMENLETDQAETAWSSLSKTRPEDLSIALNRALNRALTIDELTAVATDASAKQDEKQAARQRLAALLSETRGLIQKYVELGGDSNLATWMNARVDLNEAKLLPRSVMQSIRKEVFARLIESIQNTTESDGSKNNSILLAGTLTQVIDVLEDPIRGIPATILDPAANALTQLSDQQPNNLYLAVRAARLGIANQSKSAVDAIRRTQTLAASIEPTLRQQTAPIGKTPGELVDGIVASVEAGEFEAADNQMMLWFNLLNSTELIKTDRRRASPHPLDLIQFESLRRLSAQVSEQSRIPSASGALSFAVESLSVEAAADSADGKLPVPAEMIPIDANLDFRMDLVSMHPGEDSAQLLLWMQGDEGWQNHGTLNVDGRWTGMMVADLFMVDSSSSGRLRQNTTSRSHNTIRSLILYGDSGAQLVVVDGRDFGTPDATAENALKTDTADGLETLQNVHAMISGDFEGDGDLDLMAATQRGWELLVNRGNRTFFPLPTNDQQASEWDPKDPPVAFAIADLDRDLDLDVVTVHPQSGRVGWIENLLHLQFRFSYFDDIPVLPGVDSLAIEDIDGNVSWDIVLGSPEIGQLVLSHTGDIGVWRVDAVTPFSWPTTEDATQPTAPQPGSLIVADLDNDSFFECLRGGIASSALELSATSISEDSPSAFGPQQELQWKNATDHPAVHIRSAVDFDGDLRLDLAGWSEASEPQASTISIASNSTELDGKAVSVRFKGIDDNNANSGRVNHYAVGSVLELRFGPHYRSRIVTEPTTHFGLDGLVGPGNLRVIFPNGLTQSVPKIEPGVMIEEEQTLKGSCPYLYAFNGERFEFVTDCLWAAPLGLQTSPGVVVPDRPWEHLLVEGKFLAPNDGAYELRITEELWEVAYFDQLGLAAIDHPEDIVVFTNEKVGPPSIAEPTIHAFDRSELRPILKATDTAGTDVTSLLRETDGEHVQGFEHRFRQGLCPPHWIDLDLSDRVSNETSGDAKIHLVLNGWILPTDTSLNIQIDQNPELASPEPPSLWVPDDASESGWKMASPFIGFPGGKNKTIVVDVTDFMNRDDPRVRIRTTNQIYWDSAAVSVRTVAEIERLRDLVDVRPLQLQSAEVAWHGFSRRIHPGSKQPETYDYQTAQDAPRWPPLDGPLTQYGPVEDLIADWDDSMVVISGGDEIRLRFAVPKEPLAASKQRDFVLHGVGWDKDADLNTLAGQSTLPLPFQSMSKYPPTTSQISEAANSRQTNANHLSREQPFRQFWSRGEMTPERRSQAQAH</sequence>
<accession>A0A0J1BKA8</accession>
<comment type="caution">
    <text evidence="4">The sequence shown here is derived from an EMBL/GenBank/DDBJ whole genome shotgun (WGS) entry which is preliminary data.</text>
</comment>
<keyword evidence="3" id="KW-0812">Transmembrane</keyword>
<dbReference type="Pfam" id="PF13517">
    <property type="entry name" value="FG-GAP_3"/>
    <property type="match status" value="1"/>
</dbReference>
<organism evidence="4 5">
    <name type="scientific">Rhodopirellula islandica</name>
    <dbReference type="NCBI Taxonomy" id="595434"/>
    <lineage>
        <taxon>Bacteria</taxon>
        <taxon>Pseudomonadati</taxon>
        <taxon>Planctomycetota</taxon>
        <taxon>Planctomycetia</taxon>
        <taxon>Pirellulales</taxon>
        <taxon>Pirellulaceae</taxon>
        <taxon>Rhodopirellula</taxon>
    </lineage>
</organism>
<dbReference type="STRING" id="595434.RISK_000766"/>
<dbReference type="EMBL" id="LECT01000007">
    <property type="protein sequence ID" value="KLU06965.1"/>
    <property type="molecule type" value="Genomic_DNA"/>
</dbReference>
<gene>
    <name evidence="4" type="ORF">RISK_000766</name>
</gene>
<evidence type="ECO:0000256" key="3">
    <source>
        <dbReference type="SAM" id="Phobius"/>
    </source>
</evidence>
<dbReference type="Proteomes" id="UP000036367">
    <property type="component" value="Unassembled WGS sequence"/>
</dbReference>
<keyword evidence="3" id="KW-1133">Transmembrane helix</keyword>
<protein>
    <submittedName>
        <fullName evidence="4">TPR repeat protein</fullName>
    </submittedName>
</protein>
<dbReference type="PANTHER" id="PTHR45460:SF2">
    <property type="entry name" value="ALPHA 1,3 GLUCANASE, GH71 FAMILY (EUROFUNG)"/>
    <property type="match status" value="1"/>
</dbReference>
<dbReference type="PATRIC" id="fig|595434.4.peg.743"/>
<name>A0A0J1BKA8_RHOIS</name>
<evidence type="ECO:0000313" key="5">
    <source>
        <dbReference type="Proteomes" id="UP000036367"/>
    </source>
</evidence>
<dbReference type="SUPFAM" id="SSF69318">
    <property type="entry name" value="Integrin alpha N-terminal domain"/>
    <property type="match status" value="1"/>
</dbReference>
<feature type="region of interest" description="Disordered" evidence="2">
    <location>
        <begin position="1296"/>
        <end position="1333"/>
    </location>
</feature>
<evidence type="ECO:0000313" key="4">
    <source>
        <dbReference type="EMBL" id="KLU06965.1"/>
    </source>
</evidence>
<dbReference type="InterPro" id="IPR028994">
    <property type="entry name" value="Integrin_alpha_N"/>
</dbReference>
<feature type="transmembrane region" description="Helical" evidence="3">
    <location>
        <begin position="21"/>
        <end position="40"/>
    </location>
</feature>
<dbReference type="OrthoDB" id="221211at2"/>
<evidence type="ECO:0000256" key="2">
    <source>
        <dbReference type="SAM" id="MobiDB-lite"/>
    </source>
</evidence>
<proteinExistence type="predicted"/>